<protein>
    <submittedName>
        <fullName evidence="2">Uncharacterized protein</fullName>
    </submittedName>
</protein>
<dbReference type="EMBL" id="GBXM01012551">
    <property type="protein sequence ID" value="JAH96026.1"/>
    <property type="molecule type" value="Transcribed_RNA"/>
</dbReference>
<keyword evidence="1" id="KW-0812">Transmembrane</keyword>
<dbReference type="AlphaFoldDB" id="A0A0E9X0N7"/>
<organism evidence="2">
    <name type="scientific">Anguilla anguilla</name>
    <name type="common">European freshwater eel</name>
    <name type="synonym">Muraena anguilla</name>
    <dbReference type="NCBI Taxonomy" id="7936"/>
    <lineage>
        <taxon>Eukaryota</taxon>
        <taxon>Metazoa</taxon>
        <taxon>Chordata</taxon>
        <taxon>Craniata</taxon>
        <taxon>Vertebrata</taxon>
        <taxon>Euteleostomi</taxon>
        <taxon>Actinopterygii</taxon>
        <taxon>Neopterygii</taxon>
        <taxon>Teleostei</taxon>
        <taxon>Anguilliformes</taxon>
        <taxon>Anguillidae</taxon>
        <taxon>Anguilla</taxon>
    </lineage>
</organism>
<keyword evidence="1" id="KW-1133">Transmembrane helix</keyword>
<accession>A0A0E9X0N7</accession>
<reference evidence="2" key="1">
    <citation type="submission" date="2014-11" db="EMBL/GenBank/DDBJ databases">
        <authorList>
            <person name="Amaro Gonzalez C."/>
        </authorList>
    </citation>
    <scope>NUCLEOTIDE SEQUENCE</scope>
</reference>
<evidence type="ECO:0000256" key="1">
    <source>
        <dbReference type="SAM" id="Phobius"/>
    </source>
</evidence>
<keyword evidence="1" id="KW-0472">Membrane</keyword>
<sequence length="97" mass="10995">MLNPSNMFTYTVFIHVACVYGHKLILPVVCSLDEVMASAKWRVGPINGTHGKAGLEGCGWECYRVCNWECFWEFDCRETHCYSAVRIQVLISVSTKS</sequence>
<name>A0A0E9X0N7_ANGAN</name>
<reference evidence="2" key="2">
    <citation type="journal article" date="2015" name="Fish Shellfish Immunol.">
        <title>Early steps in the European eel (Anguilla anguilla)-Vibrio vulnificus interaction in the gills: Role of the RtxA13 toxin.</title>
        <authorList>
            <person name="Callol A."/>
            <person name="Pajuelo D."/>
            <person name="Ebbesson L."/>
            <person name="Teles M."/>
            <person name="MacKenzie S."/>
            <person name="Amaro C."/>
        </authorList>
    </citation>
    <scope>NUCLEOTIDE SEQUENCE</scope>
</reference>
<feature type="transmembrane region" description="Helical" evidence="1">
    <location>
        <begin position="12"/>
        <end position="32"/>
    </location>
</feature>
<evidence type="ECO:0000313" key="2">
    <source>
        <dbReference type="EMBL" id="JAH96026.1"/>
    </source>
</evidence>
<proteinExistence type="predicted"/>